<evidence type="ECO:0000256" key="4">
    <source>
        <dbReference type="ARBA" id="ARBA00022989"/>
    </source>
</evidence>
<feature type="transmembrane region" description="Helical" evidence="10">
    <location>
        <begin position="76"/>
        <end position="95"/>
    </location>
</feature>
<keyword evidence="3 9" id="KW-0812">Transmembrane</keyword>
<gene>
    <name evidence="13" type="primary">LOC111124331</name>
</gene>
<evidence type="ECO:0000256" key="10">
    <source>
        <dbReference type="SAM" id="Phobius"/>
    </source>
</evidence>
<keyword evidence="8 9" id="KW-0807">Transducer</keyword>
<sequence length="343" mass="39111">MANSSVVNETTTESNGMYDYDPEDGYYSSSFVLPCSNEFPYHCSVAISALCIALVGIIGNLTVIGSMIRERLYKKTSHMSILVLAVTDILCLLVFSAREFIYFPNEFYFKKNYTFSGAACVAIFVLNNTPDLSSCWNVMYLAYERYVLVTNPFIYMDKHTPTIVVIRAVVTFIMIGLLNLGYAVIMVNLSRCPDFILIPVYCGFINVPIIGISLFSLVFFHCSKVYKLKKLSNVEGRHSQYTKQYPHMTQIVYTIVIIFILSQIPYFIFDVVSIFESFDNNIWPMEYYDVILNIGIAAFLLNYSSNPFIYWLTPLGLGKCKRGPLKRSREASSFNQTKFSDVQ</sequence>
<keyword evidence="2" id="KW-1003">Cell membrane</keyword>
<dbReference type="Pfam" id="PF00001">
    <property type="entry name" value="7tm_1"/>
    <property type="match status" value="1"/>
</dbReference>
<keyword evidence="7 9" id="KW-0675">Receptor</keyword>
<feature type="domain" description="G-protein coupled receptors family 1 profile" evidence="11">
    <location>
        <begin position="59"/>
        <end position="310"/>
    </location>
</feature>
<dbReference type="PROSITE" id="PS00237">
    <property type="entry name" value="G_PROTEIN_RECEP_F1_1"/>
    <property type="match status" value="1"/>
</dbReference>
<name>A0A8B8D5E9_CRAVI</name>
<dbReference type="InterPro" id="IPR000276">
    <property type="entry name" value="GPCR_Rhodpsn"/>
</dbReference>
<evidence type="ECO:0000256" key="2">
    <source>
        <dbReference type="ARBA" id="ARBA00022475"/>
    </source>
</evidence>
<dbReference type="GO" id="GO:0005886">
    <property type="term" value="C:plasma membrane"/>
    <property type="evidence" value="ECO:0007669"/>
    <property type="project" value="UniProtKB-SubCell"/>
</dbReference>
<evidence type="ECO:0000256" key="6">
    <source>
        <dbReference type="ARBA" id="ARBA00023136"/>
    </source>
</evidence>
<feature type="transmembrane region" description="Helical" evidence="10">
    <location>
        <begin position="39"/>
        <end position="64"/>
    </location>
</feature>
<feature type="transmembrane region" description="Helical" evidence="10">
    <location>
        <begin position="164"/>
        <end position="189"/>
    </location>
</feature>
<evidence type="ECO:0000256" key="3">
    <source>
        <dbReference type="ARBA" id="ARBA00022692"/>
    </source>
</evidence>
<dbReference type="GO" id="GO:0007218">
    <property type="term" value="P:neuropeptide signaling pathway"/>
    <property type="evidence" value="ECO:0007669"/>
    <property type="project" value="TreeGrafter"/>
</dbReference>
<evidence type="ECO:0000256" key="8">
    <source>
        <dbReference type="ARBA" id="ARBA00023224"/>
    </source>
</evidence>
<comment type="subcellular location">
    <subcellularLocation>
        <location evidence="1">Cell membrane</location>
        <topology evidence="1">Multi-pass membrane protein</topology>
    </subcellularLocation>
</comment>
<dbReference type="Proteomes" id="UP000694844">
    <property type="component" value="Chromosome 3"/>
</dbReference>
<dbReference type="PANTHER" id="PTHR24230">
    <property type="entry name" value="G-PROTEIN COUPLED RECEPTOR"/>
    <property type="match status" value="1"/>
</dbReference>
<proteinExistence type="inferred from homology"/>
<evidence type="ECO:0000259" key="11">
    <source>
        <dbReference type="PROSITE" id="PS50262"/>
    </source>
</evidence>
<feature type="transmembrane region" description="Helical" evidence="10">
    <location>
        <begin position="115"/>
        <end position="143"/>
    </location>
</feature>
<evidence type="ECO:0000313" key="13">
    <source>
        <dbReference type="RefSeq" id="XP_022322890.1"/>
    </source>
</evidence>
<keyword evidence="12" id="KW-1185">Reference proteome</keyword>
<protein>
    <submittedName>
        <fullName evidence="13">Olfactory receptor 482-like</fullName>
    </submittedName>
</protein>
<reference evidence="13" key="1">
    <citation type="submission" date="2025-08" db="UniProtKB">
        <authorList>
            <consortium name="RefSeq"/>
        </authorList>
    </citation>
    <scope>IDENTIFICATION</scope>
    <source>
        <tissue evidence="13">Whole sample</tissue>
    </source>
</reference>
<dbReference type="RefSeq" id="XP_022322890.1">
    <property type="nucleotide sequence ID" value="XM_022467182.1"/>
</dbReference>
<dbReference type="CDD" id="cd00637">
    <property type="entry name" value="7tm_classA_rhodopsin-like"/>
    <property type="match status" value="1"/>
</dbReference>
<dbReference type="GeneID" id="111124331"/>
<dbReference type="PRINTS" id="PR00237">
    <property type="entry name" value="GPCRRHODOPSN"/>
</dbReference>
<dbReference type="SUPFAM" id="SSF81321">
    <property type="entry name" value="Family A G protein-coupled receptor-like"/>
    <property type="match status" value="1"/>
</dbReference>
<keyword evidence="6 10" id="KW-0472">Membrane</keyword>
<evidence type="ECO:0000313" key="12">
    <source>
        <dbReference type="Proteomes" id="UP000694844"/>
    </source>
</evidence>
<dbReference type="InterPro" id="IPR017452">
    <property type="entry name" value="GPCR_Rhodpsn_7TM"/>
</dbReference>
<evidence type="ECO:0000256" key="9">
    <source>
        <dbReference type="RuleBase" id="RU000688"/>
    </source>
</evidence>
<dbReference type="PROSITE" id="PS50262">
    <property type="entry name" value="G_PROTEIN_RECEP_F1_2"/>
    <property type="match status" value="1"/>
</dbReference>
<organism evidence="12 13">
    <name type="scientific">Crassostrea virginica</name>
    <name type="common">Eastern oyster</name>
    <dbReference type="NCBI Taxonomy" id="6565"/>
    <lineage>
        <taxon>Eukaryota</taxon>
        <taxon>Metazoa</taxon>
        <taxon>Spiralia</taxon>
        <taxon>Lophotrochozoa</taxon>
        <taxon>Mollusca</taxon>
        <taxon>Bivalvia</taxon>
        <taxon>Autobranchia</taxon>
        <taxon>Pteriomorphia</taxon>
        <taxon>Ostreida</taxon>
        <taxon>Ostreoidea</taxon>
        <taxon>Ostreidae</taxon>
        <taxon>Crassostrea</taxon>
    </lineage>
</organism>
<feature type="transmembrane region" description="Helical" evidence="10">
    <location>
        <begin position="251"/>
        <end position="275"/>
    </location>
</feature>
<feature type="transmembrane region" description="Helical" evidence="10">
    <location>
        <begin position="287"/>
        <end position="312"/>
    </location>
</feature>
<dbReference type="OrthoDB" id="6119093at2759"/>
<keyword evidence="4 10" id="KW-1133">Transmembrane helix</keyword>
<dbReference type="KEGG" id="cvn:111124331"/>
<dbReference type="PANTHER" id="PTHR24230:SF75">
    <property type="entry name" value="RELAXIN FAMILY PEPTIDE RECEPTOR 3"/>
    <property type="match status" value="1"/>
</dbReference>
<keyword evidence="5 9" id="KW-0297">G-protein coupled receptor</keyword>
<feature type="transmembrane region" description="Helical" evidence="10">
    <location>
        <begin position="195"/>
        <end position="220"/>
    </location>
</feature>
<evidence type="ECO:0000256" key="5">
    <source>
        <dbReference type="ARBA" id="ARBA00023040"/>
    </source>
</evidence>
<comment type="similarity">
    <text evidence="9">Belongs to the G-protein coupled receptor 1 family.</text>
</comment>
<accession>A0A8B8D5E9</accession>
<evidence type="ECO:0000256" key="7">
    <source>
        <dbReference type="ARBA" id="ARBA00023170"/>
    </source>
</evidence>
<dbReference type="AlphaFoldDB" id="A0A8B8D5E9"/>
<dbReference type="Gene3D" id="1.20.1070.10">
    <property type="entry name" value="Rhodopsin 7-helix transmembrane proteins"/>
    <property type="match status" value="1"/>
</dbReference>
<evidence type="ECO:0000256" key="1">
    <source>
        <dbReference type="ARBA" id="ARBA00004651"/>
    </source>
</evidence>
<dbReference type="GO" id="GO:0008528">
    <property type="term" value="F:G protein-coupled peptide receptor activity"/>
    <property type="evidence" value="ECO:0007669"/>
    <property type="project" value="TreeGrafter"/>
</dbReference>